<gene>
    <name evidence="1" type="ORF">ColLi_00319</name>
</gene>
<proteinExistence type="predicted"/>
<evidence type="ECO:0000313" key="1">
    <source>
        <dbReference type="EMBL" id="GJC77481.1"/>
    </source>
</evidence>
<evidence type="ECO:0000313" key="2">
    <source>
        <dbReference type="Proteomes" id="UP001055172"/>
    </source>
</evidence>
<dbReference type="AlphaFoldDB" id="A0AA37GBM8"/>
<sequence length="234" mass="26672">MPSRRTILVTPPPQEAGMRLPKHPNRLLCLPPDLRRRVYIFVFKDGSVINFNSFGRYDTITCVCKGQPENFYANDYCLFLLTCRQVYTEARAIYWAESVVHSLGGNENLGFLAKCLSDFAKVHVGHLRDIEWGLDSHLILAQFPRVKTVGIRWNWEDLTPATYDAVTRDDHSIIAYLLKKLRGKPKDELGRGVQFLIVSYNFTTGKLFVGDLKTTNPGQALRQVISYRPHLTAA</sequence>
<accession>A0AA37GBM8</accession>
<comment type="caution">
    <text evidence="1">The sequence shown here is derived from an EMBL/GenBank/DDBJ whole genome shotgun (WGS) entry which is preliminary data.</text>
</comment>
<dbReference type="EMBL" id="BPPX01000001">
    <property type="protein sequence ID" value="GJC77481.1"/>
    <property type="molecule type" value="Genomic_DNA"/>
</dbReference>
<dbReference type="Proteomes" id="UP001055172">
    <property type="component" value="Unassembled WGS sequence"/>
</dbReference>
<reference evidence="1 2" key="1">
    <citation type="submission" date="2021-07" db="EMBL/GenBank/DDBJ databases">
        <title>Genome data of Colletotrichum spaethianum.</title>
        <authorList>
            <person name="Utami Y.D."/>
            <person name="Hiruma K."/>
        </authorList>
    </citation>
    <scope>NUCLEOTIDE SEQUENCE [LARGE SCALE GENOMIC DNA]</scope>
    <source>
        <strain evidence="1 2">MAFF 242679</strain>
    </source>
</reference>
<name>A0AA37GBM8_9PEZI</name>
<protein>
    <submittedName>
        <fullName evidence="1">Uncharacterized protein</fullName>
    </submittedName>
</protein>
<keyword evidence="2" id="KW-1185">Reference proteome</keyword>
<organism evidence="1 2">
    <name type="scientific">Colletotrichum liriopes</name>
    <dbReference type="NCBI Taxonomy" id="708192"/>
    <lineage>
        <taxon>Eukaryota</taxon>
        <taxon>Fungi</taxon>
        <taxon>Dikarya</taxon>
        <taxon>Ascomycota</taxon>
        <taxon>Pezizomycotina</taxon>
        <taxon>Sordariomycetes</taxon>
        <taxon>Hypocreomycetidae</taxon>
        <taxon>Glomerellales</taxon>
        <taxon>Glomerellaceae</taxon>
        <taxon>Colletotrichum</taxon>
        <taxon>Colletotrichum spaethianum species complex</taxon>
    </lineage>
</organism>